<dbReference type="SUPFAM" id="SSF49265">
    <property type="entry name" value="Fibronectin type III"/>
    <property type="match status" value="2"/>
</dbReference>
<dbReference type="InterPro" id="IPR036116">
    <property type="entry name" value="FN3_sf"/>
</dbReference>
<evidence type="ECO:0000256" key="1">
    <source>
        <dbReference type="ARBA" id="ARBA00004479"/>
    </source>
</evidence>
<evidence type="ECO:0000256" key="8">
    <source>
        <dbReference type="ARBA" id="ARBA00023170"/>
    </source>
</evidence>
<dbReference type="InterPro" id="IPR003961">
    <property type="entry name" value="FN3_dom"/>
</dbReference>
<reference evidence="12" key="2">
    <citation type="submission" date="2025-09" db="UniProtKB">
        <authorList>
            <consortium name="Ensembl"/>
        </authorList>
    </citation>
    <scope>IDENTIFICATION</scope>
</reference>
<evidence type="ECO:0000256" key="4">
    <source>
        <dbReference type="ARBA" id="ARBA00022729"/>
    </source>
</evidence>
<dbReference type="GeneTree" id="ENSGT00530000064198"/>
<dbReference type="GO" id="GO:0042020">
    <property type="term" value="F:interleukin-23 receptor activity"/>
    <property type="evidence" value="ECO:0007669"/>
    <property type="project" value="Ensembl"/>
</dbReference>
<proteinExistence type="inferred from homology"/>
<evidence type="ECO:0000313" key="13">
    <source>
        <dbReference type="Proteomes" id="UP000472275"/>
    </source>
</evidence>
<accession>A0A663EWW2</accession>
<keyword evidence="8" id="KW-0675">Receptor</keyword>
<dbReference type="GO" id="GO:0009986">
    <property type="term" value="C:cell surface"/>
    <property type="evidence" value="ECO:0007669"/>
    <property type="project" value="Ensembl"/>
</dbReference>
<evidence type="ECO:0000256" key="7">
    <source>
        <dbReference type="ARBA" id="ARBA00023136"/>
    </source>
</evidence>
<dbReference type="PROSITE" id="PS50853">
    <property type="entry name" value="FN3"/>
    <property type="match status" value="1"/>
</dbReference>
<dbReference type="GO" id="GO:0005143">
    <property type="term" value="F:interleukin-12 receptor binding"/>
    <property type="evidence" value="ECO:0007669"/>
    <property type="project" value="Ensembl"/>
</dbReference>
<feature type="compositionally biased region" description="Basic and acidic residues" evidence="10">
    <location>
        <begin position="401"/>
        <end position="412"/>
    </location>
</feature>
<dbReference type="GO" id="GO:0002827">
    <property type="term" value="P:positive regulation of T-helper 1 type immune response"/>
    <property type="evidence" value="ECO:0007669"/>
    <property type="project" value="Ensembl"/>
</dbReference>
<keyword evidence="3" id="KW-0812">Transmembrane</keyword>
<dbReference type="InterPro" id="IPR003531">
    <property type="entry name" value="Hempt_rcpt_S_F1_CS"/>
</dbReference>
<comment type="similarity">
    <text evidence="2">Belongs to the type I cytokine receptor family. Type 2 subfamily.</text>
</comment>
<organism evidence="12 13">
    <name type="scientific">Aquila chrysaetos chrysaetos</name>
    <dbReference type="NCBI Taxonomy" id="223781"/>
    <lineage>
        <taxon>Eukaryota</taxon>
        <taxon>Metazoa</taxon>
        <taxon>Chordata</taxon>
        <taxon>Craniata</taxon>
        <taxon>Vertebrata</taxon>
        <taxon>Euteleostomi</taxon>
        <taxon>Archelosauria</taxon>
        <taxon>Archosauria</taxon>
        <taxon>Dinosauria</taxon>
        <taxon>Saurischia</taxon>
        <taxon>Theropoda</taxon>
        <taxon>Coelurosauria</taxon>
        <taxon>Aves</taxon>
        <taxon>Neognathae</taxon>
        <taxon>Neoaves</taxon>
        <taxon>Telluraves</taxon>
        <taxon>Accipitrimorphae</taxon>
        <taxon>Accipitriformes</taxon>
        <taxon>Accipitridae</taxon>
        <taxon>Accipitrinae</taxon>
        <taxon>Aquila</taxon>
    </lineage>
</organism>
<dbReference type="InterPro" id="IPR013783">
    <property type="entry name" value="Ig-like_fold"/>
</dbReference>
<dbReference type="GO" id="GO:0002230">
    <property type="term" value="P:positive regulation of defense response to virus by host"/>
    <property type="evidence" value="ECO:0007669"/>
    <property type="project" value="Ensembl"/>
</dbReference>
<keyword evidence="7" id="KW-0472">Membrane</keyword>
<dbReference type="GO" id="GO:0042019">
    <property type="term" value="F:interleukin-23 binding"/>
    <property type="evidence" value="ECO:0007669"/>
    <property type="project" value="Ensembl"/>
</dbReference>
<reference evidence="12" key="1">
    <citation type="submission" date="2025-08" db="UniProtKB">
        <authorList>
            <consortium name="Ensembl"/>
        </authorList>
    </citation>
    <scope>IDENTIFICATION</scope>
</reference>
<name>A0A663EWW2_AQUCH</name>
<keyword evidence="6" id="KW-1133">Transmembrane helix</keyword>
<keyword evidence="4" id="KW-0732">Signal</keyword>
<sequence>CGHPLLPWDAHPEPCSGHVWIEPAPVVRMGSNVSINCLSTLGCPWAKFLILLNYSLAEGPLRPLNSSTVRLQLRNFRMPFGTVACFARCSDSERHRLVCGTHVLAGYPPDPPSNLTCAIRERSGCLACTWDAGRPTHLSTRYEEEVFPAGLPVPLSALRGGSRYSAWVQASNALGAARSPPRRLDLQELVVPALPLVAGAETTETSPPTTTIRWKRQTLLENVRCEERHKATGAPAWHAWDGTAQHGTAQHDLQSNTQYAFQVRCRLSPADSPWSDWSTPFLYTTPEAGMLSLSAALPAVFVCLFVFFPPPKAAHRLLEMLCGDPAQAQDAGHTIIVSLLPKWLFEDFPHMENSNVVKSLQVIALLLSPSFSSLVDPTVMEIEEVPAHKEYKNVATRRKPSREVPEDGERPGSKVPASVTTPEQITDYKPQVSDGNPLGYVAANIYQTQPPAPLPEPETNVFFRDYTSPVPHLWDGEGGGHPICLLEKINLILNNSRSGQSHAFGSAPGGHGSPPESQWGHTLASDVQEQTLVPDELVSCLRAMNGESVDTKTCFPQSIGRLF</sequence>
<dbReference type="PANTHER" id="PTHR48423:SF2">
    <property type="entry name" value="INTERLEUKIN-12 RECEPTOR SUBUNIT BETA-2"/>
    <property type="match status" value="1"/>
</dbReference>
<evidence type="ECO:0000313" key="12">
    <source>
        <dbReference type="Ensembl" id="ENSACCP00020016865.1"/>
    </source>
</evidence>
<keyword evidence="13" id="KW-1185">Reference proteome</keyword>
<feature type="region of interest" description="Disordered" evidence="10">
    <location>
        <begin position="393"/>
        <end position="421"/>
    </location>
</feature>
<dbReference type="Gene3D" id="2.60.40.10">
    <property type="entry name" value="Immunoglobulins"/>
    <property type="match status" value="2"/>
</dbReference>
<dbReference type="PROSITE" id="PS01355">
    <property type="entry name" value="HEMATOPO_REC_S_F1"/>
    <property type="match status" value="1"/>
</dbReference>
<dbReference type="GO" id="GO:0032729">
    <property type="term" value="P:positive regulation of type II interferon production"/>
    <property type="evidence" value="ECO:0007669"/>
    <property type="project" value="Ensembl"/>
</dbReference>
<protein>
    <submittedName>
        <fullName evidence="12">Interleukin 23 receptor</fullName>
    </submittedName>
</protein>
<dbReference type="SMART" id="SM00060">
    <property type="entry name" value="FN3"/>
    <property type="match status" value="2"/>
</dbReference>
<evidence type="ECO:0000256" key="9">
    <source>
        <dbReference type="ARBA" id="ARBA00023180"/>
    </source>
</evidence>
<feature type="region of interest" description="Disordered" evidence="10">
    <location>
        <begin position="501"/>
        <end position="520"/>
    </location>
</feature>
<dbReference type="GO" id="GO:0032735">
    <property type="term" value="P:positive regulation of interleukin-12 production"/>
    <property type="evidence" value="ECO:0007669"/>
    <property type="project" value="Ensembl"/>
</dbReference>
<evidence type="ECO:0000256" key="6">
    <source>
        <dbReference type="ARBA" id="ARBA00022989"/>
    </source>
</evidence>
<keyword evidence="5" id="KW-0677">Repeat</keyword>
<dbReference type="Proteomes" id="UP000472275">
    <property type="component" value="Chromosome 12"/>
</dbReference>
<dbReference type="GO" id="GO:0072536">
    <property type="term" value="C:interleukin-23 receptor complex"/>
    <property type="evidence" value="ECO:0007669"/>
    <property type="project" value="Ensembl"/>
</dbReference>
<dbReference type="GO" id="GO:0032496">
    <property type="term" value="P:response to lipopolysaccharide"/>
    <property type="evidence" value="ECO:0007669"/>
    <property type="project" value="Ensembl"/>
</dbReference>
<evidence type="ECO:0000256" key="5">
    <source>
        <dbReference type="ARBA" id="ARBA00022737"/>
    </source>
</evidence>
<dbReference type="InParanoid" id="A0A663EWW2"/>
<keyword evidence="9" id="KW-0325">Glycoprotein</keyword>
<dbReference type="GO" id="GO:0034341">
    <property type="term" value="P:response to type II interferon"/>
    <property type="evidence" value="ECO:0007669"/>
    <property type="project" value="Ensembl"/>
</dbReference>
<evidence type="ECO:0000256" key="10">
    <source>
        <dbReference type="SAM" id="MobiDB-lite"/>
    </source>
</evidence>
<evidence type="ECO:0000256" key="3">
    <source>
        <dbReference type="ARBA" id="ARBA00022692"/>
    </source>
</evidence>
<dbReference type="GO" id="GO:0032693">
    <property type="term" value="P:negative regulation of interleukin-10 production"/>
    <property type="evidence" value="ECO:0007669"/>
    <property type="project" value="Ensembl"/>
</dbReference>
<dbReference type="PANTHER" id="PTHR48423">
    <property type="entry name" value="INTERLEUKIN-27 RECEPTOR SUBUNIT ALPHA"/>
    <property type="match status" value="1"/>
</dbReference>
<dbReference type="AlphaFoldDB" id="A0A663EWW2"/>
<dbReference type="InterPro" id="IPR052672">
    <property type="entry name" value="Type1_Cytokine_Rcpt_Type2"/>
</dbReference>
<dbReference type="Ensembl" id="ENSACCT00020017598.1">
    <property type="protein sequence ID" value="ENSACCP00020016865.1"/>
    <property type="gene ID" value="ENSACCG00020011546.1"/>
</dbReference>
<feature type="domain" description="Fibronectin type-III" evidence="11">
    <location>
        <begin position="192"/>
        <end position="288"/>
    </location>
</feature>
<evidence type="ECO:0000256" key="2">
    <source>
        <dbReference type="ARBA" id="ARBA00008921"/>
    </source>
</evidence>
<comment type="subcellular location">
    <subcellularLocation>
        <location evidence="1">Membrane</location>
        <topology evidence="1">Single-pass type I membrane protein</topology>
    </subcellularLocation>
</comment>
<evidence type="ECO:0000259" key="11">
    <source>
        <dbReference type="PROSITE" id="PS50853"/>
    </source>
</evidence>